<dbReference type="GeneID" id="103316329"/>
<dbReference type="Proteomes" id="UP000002358">
    <property type="component" value="Unassembled WGS sequence"/>
</dbReference>
<dbReference type="Pfam" id="PF02958">
    <property type="entry name" value="EcKL"/>
    <property type="match status" value="1"/>
</dbReference>
<evidence type="ECO:0000259" key="1">
    <source>
        <dbReference type="SMART" id="SM00587"/>
    </source>
</evidence>
<dbReference type="PANTHER" id="PTHR11012">
    <property type="entry name" value="PROTEIN KINASE-LIKE DOMAIN-CONTAINING"/>
    <property type="match status" value="1"/>
</dbReference>
<evidence type="ECO:0000313" key="3">
    <source>
        <dbReference type="Proteomes" id="UP000002358"/>
    </source>
</evidence>
<name>A0A7M7TEF8_NASVI</name>
<reference evidence="2" key="1">
    <citation type="submission" date="2021-01" db="UniProtKB">
        <authorList>
            <consortium name="EnsemblMetazoa"/>
        </authorList>
    </citation>
    <scope>IDENTIFICATION</scope>
</reference>
<keyword evidence="3" id="KW-1185">Reference proteome</keyword>
<dbReference type="EnsemblMetazoa" id="XM_032601712">
    <property type="protein sequence ID" value="XP_032457603"/>
    <property type="gene ID" value="LOC103316329"/>
</dbReference>
<dbReference type="SUPFAM" id="SSF56112">
    <property type="entry name" value="Protein kinase-like (PK-like)"/>
    <property type="match status" value="1"/>
</dbReference>
<evidence type="ECO:0000313" key="2">
    <source>
        <dbReference type="EnsemblMetazoa" id="XP_032457603"/>
    </source>
</evidence>
<proteinExistence type="predicted"/>
<dbReference type="InterPro" id="IPR015897">
    <property type="entry name" value="CHK_kinase-like"/>
</dbReference>
<dbReference type="SMART" id="SM00587">
    <property type="entry name" value="CHK"/>
    <property type="match status" value="1"/>
</dbReference>
<dbReference type="PANTHER" id="PTHR11012:SF55">
    <property type="entry name" value="BHLH DOMAIN-CONTAINING PROTEIN"/>
    <property type="match status" value="1"/>
</dbReference>
<protein>
    <recommendedName>
        <fullName evidence="1">CHK kinase-like domain-containing protein</fullName>
    </recommendedName>
</protein>
<organism evidence="2 3">
    <name type="scientific">Nasonia vitripennis</name>
    <name type="common">Parasitic wasp</name>
    <dbReference type="NCBI Taxonomy" id="7425"/>
    <lineage>
        <taxon>Eukaryota</taxon>
        <taxon>Metazoa</taxon>
        <taxon>Ecdysozoa</taxon>
        <taxon>Arthropoda</taxon>
        <taxon>Hexapoda</taxon>
        <taxon>Insecta</taxon>
        <taxon>Pterygota</taxon>
        <taxon>Neoptera</taxon>
        <taxon>Endopterygota</taxon>
        <taxon>Hymenoptera</taxon>
        <taxon>Apocrita</taxon>
        <taxon>Proctotrupomorpha</taxon>
        <taxon>Chalcidoidea</taxon>
        <taxon>Pteromalidae</taxon>
        <taxon>Pteromalinae</taxon>
        <taxon>Nasonia</taxon>
    </lineage>
</organism>
<feature type="domain" description="CHK kinase-like" evidence="1">
    <location>
        <begin position="143"/>
        <end position="332"/>
    </location>
</feature>
<dbReference type="Gene3D" id="3.90.1200.10">
    <property type="match status" value="1"/>
</dbReference>
<accession>A0A7M7TEF8</accession>
<dbReference type="RefSeq" id="XP_032457603.1">
    <property type="nucleotide sequence ID" value="XM_032601712.1"/>
</dbReference>
<dbReference type="InterPro" id="IPR011009">
    <property type="entry name" value="Kinase-like_dom_sf"/>
</dbReference>
<dbReference type="InterPro" id="IPR004119">
    <property type="entry name" value="EcKL"/>
</dbReference>
<dbReference type="AlphaFoldDB" id="A0A7M7TEF8"/>
<sequence>MSRPTNSGPPPADYEIVLRDPQPILRKKLGDYLVVLDFESDSLVKAGDNYGSTILKVRVIVKRGKNAEKEELHLVAKMLPPTDFQRSIFDSAFTFKKEIFLYEELIPMYRSLYKGAFDVVPECYGCALSSKNGADEVDEDAVILLENLKVKGYYMADRHEGLDREHLIIAVITFAKFHSNGLSIKHKEPSYLPIIQTYTKPLSVNSEEMFPFLDNMFQALSSDPSTSKYIDRIKMTGKPNDIAETYYRSLEPTDPWTCVVHTDFWVNNALFHKNELTGKVDDCKLVDFQSYCLSSPLTDLLFVLCTSMESDLKWFDEMLEFYRQIALAVLGDLGCAVELFEKKSFEERLKVDAAKEMFHILMMSKVAELRQGEDLVTSPLNNFYFV</sequence>